<comment type="caution">
    <text evidence="2">The sequence shown here is derived from an EMBL/GenBank/DDBJ whole genome shotgun (WGS) entry which is preliminary data.</text>
</comment>
<dbReference type="RefSeq" id="WP_135436444.1">
    <property type="nucleotide sequence ID" value="NZ_SRLA01000005.1"/>
</dbReference>
<feature type="transmembrane region" description="Helical" evidence="1">
    <location>
        <begin position="42"/>
        <end position="59"/>
    </location>
</feature>
<protein>
    <submittedName>
        <fullName evidence="2">Uncharacterized protein</fullName>
    </submittedName>
</protein>
<accession>A0A4Z0P2G0</accession>
<dbReference type="AlphaFoldDB" id="A0A4Z0P2G0"/>
<keyword evidence="1" id="KW-0812">Transmembrane</keyword>
<gene>
    <name evidence="2" type="ORF">EU556_22465</name>
</gene>
<dbReference type="EMBL" id="SRLA01000005">
    <property type="protein sequence ID" value="TGE04937.1"/>
    <property type="molecule type" value="Genomic_DNA"/>
</dbReference>
<keyword evidence="3" id="KW-1185">Reference proteome</keyword>
<organism evidence="2 3">
    <name type="scientific">Hymenobacter fodinae</name>
    <dbReference type="NCBI Taxonomy" id="2510796"/>
    <lineage>
        <taxon>Bacteria</taxon>
        <taxon>Pseudomonadati</taxon>
        <taxon>Bacteroidota</taxon>
        <taxon>Cytophagia</taxon>
        <taxon>Cytophagales</taxon>
        <taxon>Hymenobacteraceae</taxon>
        <taxon>Hymenobacter</taxon>
    </lineage>
</organism>
<dbReference type="Proteomes" id="UP000298337">
    <property type="component" value="Unassembled WGS sequence"/>
</dbReference>
<feature type="transmembrane region" description="Helical" evidence="1">
    <location>
        <begin position="12"/>
        <end position="30"/>
    </location>
</feature>
<keyword evidence="1" id="KW-0472">Membrane</keyword>
<keyword evidence="1" id="KW-1133">Transmembrane helix</keyword>
<reference evidence="2 3" key="1">
    <citation type="submission" date="2019-04" db="EMBL/GenBank/DDBJ databases">
        <authorList>
            <person name="Feng G."/>
            <person name="Zhang J."/>
            <person name="Zhu H."/>
        </authorList>
    </citation>
    <scope>NUCLEOTIDE SEQUENCE [LARGE SCALE GENOMIC DNA]</scope>
    <source>
        <strain evidence="2 3">92R-1</strain>
    </source>
</reference>
<name>A0A4Z0P2G0_9BACT</name>
<proteinExistence type="predicted"/>
<sequence length="79" mass="8578">MALGVLAGYRRVKVFFLIYSLLALALQMFSLATSVKPLSEKLLTTLSFIPYIWATVIVARDLLRRPVAGATGSAAGQHL</sequence>
<evidence type="ECO:0000313" key="3">
    <source>
        <dbReference type="Proteomes" id="UP000298337"/>
    </source>
</evidence>
<evidence type="ECO:0000313" key="2">
    <source>
        <dbReference type="EMBL" id="TGE04937.1"/>
    </source>
</evidence>
<evidence type="ECO:0000256" key="1">
    <source>
        <dbReference type="SAM" id="Phobius"/>
    </source>
</evidence>